<dbReference type="EMBL" id="PUIB01000009">
    <property type="protein sequence ID" value="PQO40181.1"/>
    <property type="molecule type" value="Genomic_DNA"/>
</dbReference>
<evidence type="ECO:0000256" key="3">
    <source>
        <dbReference type="ARBA" id="ARBA00022679"/>
    </source>
</evidence>
<evidence type="ECO:0000256" key="5">
    <source>
        <dbReference type="HAMAP-Rule" id="MF_00182"/>
    </source>
</evidence>
<evidence type="ECO:0000313" key="9">
    <source>
        <dbReference type="EMBL" id="PQO40181.1"/>
    </source>
</evidence>
<feature type="domain" description="Formyl transferase N-terminal" evidence="7">
    <location>
        <begin position="15"/>
        <end position="186"/>
    </location>
</feature>
<dbReference type="AlphaFoldDB" id="A0A2S8G7F1"/>
<feature type="domain" description="Formyl transferase C-terminal" evidence="8">
    <location>
        <begin position="218"/>
        <end position="320"/>
    </location>
</feature>
<dbReference type="PANTHER" id="PTHR11138">
    <property type="entry name" value="METHIONYL-TRNA FORMYLTRANSFERASE"/>
    <property type="match status" value="1"/>
</dbReference>
<dbReference type="EC" id="2.1.2.9" evidence="2 5"/>
<evidence type="ECO:0000259" key="7">
    <source>
        <dbReference type="Pfam" id="PF00551"/>
    </source>
</evidence>
<evidence type="ECO:0000256" key="6">
    <source>
        <dbReference type="SAM" id="MobiDB-lite"/>
    </source>
</evidence>
<dbReference type="InterPro" id="IPR011034">
    <property type="entry name" value="Formyl_transferase-like_C_sf"/>
</dbReference>
<comment type="catalytic activity">
    <reaction evidence="5">
        <text>L-methionyl-tRNA(fMet) + (6R)-10-formyltetrahydrofolate = N-formyl-L-methionyl-tRNA(fMet) + (6S)-5,6,7,8-tetrahydrofolate + H(+)</text>
        <dbReference type="Rhea" id="RHEA:24380"/>
        <dbReference type="Rhea" id="RHEA-COMP:9952"/>
        <dbReference type="Rhea" id="RHEA-COMP:9953"/>
        <dbReference type="ChEBI" id="CHEBI:15378"/>
        <dbReference type="ChEBI" id="CHEBI:57453"/>
        <dbReference type="ChEBI" id="CHEBI:78530"/>
        <dbReference type="ChEBI" id="CHEBI:78844"/>
        <dbReference type="ChEBI" id="CHEBI:195366"/>
        <dbReference type="EC" id="2.1.2.9"/>
    </reaction>
</comment>
<gene>
    <name evidence="5" type="primary">fmt</name>
    <name evidence="9" type="ORF">C5Y98_06135</name>
</gene>
<dbReference type="PANTHER" id="PTHR11138:SF5">
    <property type="entry name" value="METHIONYL-TRNA FORMYLTRANSFERASE, MITOCHONDRIAL"/>
    <property type="match status" value="1"/>
</dbReference>
<dbReference type="HAMAP" id="MF_00182">
    <property type="entry name" value="Formyl_trans"/>
    <property type="match status" value="1"/>
</dbReference>
<dbReference type="InterPro" id="IPR041711">
    <property type="entry name" value="Met-tRNA-FMT_N"/>
</dbReference>
<dbReference type="InterPro" id="IPR002376">
    <property type="entry name" value="Formyl_transf_N"/>
</dbReference>
<dbReference type="Pfam" id="PF00551">
    <property type="entry name" value="Formyl_trans_N"/>
    <property type="match status" value="1"/>
</dbReference>
<dbReference type="InterPro" id="IPR036477">
    <property type="entry name" value="Formyl_transf_N_sf"/>
</dbReference>
<dbReference type="Pfam" id="PF02911">
    <property type="entry name" value="Formyl_trans_C"/>
    <property type="match status" value="1"/>
</dbReference>
<name>A0A2S8G7F1_9BACT</name>
<dbReference type="GO" id="GO:0004479">
    <property type="term" value="F:methionyl-tRNA formyltransferase activity"/>
    <property type="evidence" value="ECO:0007669"/>
    <property type="project" value="UniProtKB-UniRule"/>
</dbReference>
<dbReference type="InterPro" id="IPR005793">
    <property type="entry name" value="Formyl_trans_C"/>
</dbReference>
<feature type="region of interest" description="Disordered" evidence="6">
    <location>
        <begin position="328"/>
        <end position="349"/>
    </location>
</feature>
<keyword evidence="4 5" id="KW-0648">Protein biosynthesis</keyword>
<comment type="function">
    <text evidence="5">Attaches a formyl group to the free amino group of methionyl-tRNA(fMet). The formyl group appears to play a dual role in the initiator identity of N-formylmethionyl-tRNA by promoting its recognition by IF2 and preventing the misappropriation of this tRNA by the elongation apparatus.</text>
</comment>
<evidence type="ECO:0000256" key="2">
    <source>
        <dbReference type="ARBA" id="ARBA00012261"/>
    </source>
</evidence>
<dbReference type="CDD" id="cd08704">
    <property type="entry name" value="Met_tRNA_FMT_C"/>
    <property type="match status" value="1"/>
</dbReference>
<dbReference type="GO" id="GO:0005829">
    <property type="term" value="C:cytosol"/>
    <property type="evidence" value="ECO:0007669"/>
    <property type="project" value="TreeGrafter"/>
</dbReference>
<dbReference type="Gene3D" id="3.40.50.12230">
    <property type="match status" value="1"/>
</dbReference>
<dbReference type="SUPFAM" id="SSF50486">
    <property type="entry name" value="FMT C-terminal domain-like"/>
    <property type="match status" value="1"/>
</dbReference>
<dbReference type="Proteomes" id="UP000239388">
    <property type="component" value="Unassembled WGS sequence"/>
</dbReference>
<comment type="caution">
    <text evidence="9">The sequence shown here is derived from an EMBL/GenBank/DDBJ whole genome shotgun (WGS) entry which is preliminary data.</text>
</comment>
<evidence type="ECO:0000256" key="1">
    <source>
        <dbReference type="ARBA" id="ARBA00010699"/>
    </source>
</evidence>
<protein>
    <recommendedName>
        <fullName evidence="2 5">Methionyl-tRNA formyltransferase</fullName>
        <ecNumber evidence="2 5">2.1.2.9</ecNumber>
    </recommendedName>
</protein>
<evidence type="ECO:0000256" key="4">
    <source>
        <dbReference type="ARBA" id="ARBA00022917"/>
    </source>
</evidence>
<dbReference type="OrthoDB" id="9802815at2"/>
<comment type="similarity">
    <text evidence="1 5">Belongs to the Fmt family.</text>
</comment>
<proteinExistence type="inferred from homology"/>
<organism evidence="9 10">
    <name type="scientific">Blastopirellula marina</name>
    <dbReference type="NCBI Taxonomy" id="124"/>
    <lineage>
        <taxon>Bacteria</taxon>
        <taxon>Pseudomonadati</taxon>
        <taxon>Planctomycetota</taxon>
        <taxon>Planctomycetia</taxon>
        <taxon>Pirellulales</taxon>
        <taxon>Pirellulaceae</taxon>
        <taxon>Blastopirellula</taxon>
    </lineage>
</organism>
<dbReference type="InterPro" id="IPR044135">
    <property type="entry name" value="Met-tRNA-FMT_C"/>
</dbReference>
<keyword evidence="3 5" id="KW-0808">Transferase</keyword>
<reference evidence="9 10" key="1">
    <citation type="submission" date="2018-02" db="EMBL/GenBank/DDBJ databases">
        <title>Comparative genomes isolates from brazilian mangrove.</title>
        <authorList>
            <person name="Araujo J.E."/>
            <person name="Taketani R.G."/>
            <person name="Silva M.C.P."/>
            <person name="Loureco M.V."/>
            <person name="Andreote F.D."/>
        </authorList>
    </citation>
    <scope>NUCLEOTIDE SEQUENCE [LARGE SCALE GENOMIC DNA]</scope>
    <source>
        <strain evidence="9 10">NAP PRIS-MGV</strain>
    </source>
</reference>
<feature type="binding site" evidence="5">
    <location>
        <begin position="122"/>
        <end position="125"/>
    </location>
    <ligand>
        <name>(6S)-5,6,7,8-tetrahydrofolate</name>
        <dbReference type="ChEBI" id="CHEBI:57453"/>
    </ligand>
</feature>
<dbReference type="InterPro" id="IPR005794">
    <property type="entry name" value="Fmt"/>
</dbReference>
<accession>A0A2S8G7F1</accession>
<dbReference type="CDD" id="cd08646">
    <property type="entry name" value="FMT_core_Met-tRNA-FMT_N"/>
    <property type="match status" value="1"/>
</dbReference>
<dbReference type="NCBIfam" id="TIGR00460">
    <property type="entry name" value="fmt"/>
    <property type="match status" value="1"/>
</dbReference>
<evidence type="ECO:0000259" key="8">
    <source>
        <dbReference type="Pfam" id="PF02911"/>
    </source>
</evidence>
<evidence type="ECO:0000313" key="10">
    <source>
        <dbReference type="Proteomes" id="UP000239388"/>
    </source>
</evidence>
<sequence length="349" mass="37833">MPAAFFYRQEATMLRIVMMGTGPFAVPTFRRLLASDHEVLALLTQPPRILRGNRQAPPSPMRAVAEEVNLPVHWPESVNTPEAHEILRTYAADLFVVCDYGQILSADSLMLAKLGGINLHGSLLPKYRGAAPVNWAMYNGDPETGVTVIHMTPKLDGGPILAVAKTAIDPDEDAVHLEERLSQMGVEPVMDSIALLEQHGANPPGDLQDPALVTKARRLRKEDGDLPWARTAAEIYNQHRAFQPWPGTYTHWLRDGAEPLRLIVKRMTPLASVARCAPGQVSSTDDGRLVVATASGQISLDEIQPAGKRVMQAAEFLNGYGMRPGATFGSFEPISGDDSAPPASPGSRA</sequence>
<dbReference type="SUPFAM" id="SSF53328">
    <property type="entry name" value="Formyltransferase"/>
    <property type="match status" value="1"/>
</dbReference>